<feature type="transmembrane region" description="Helical" evidence="1">
    <location>
        <begin position="209"/>
        <end position="228"/>
    </location>
</feature>
<keyword evidence="1" id="KW-0472">Membrane</keyword>
<reference evidence="3 4" key="1">
    <citation type="submission" date="2020-01" db="EMBL/GenBank/DDBJ databases">
        <title>Genomes of bacteria type strains.</title>
        <authorList>
            <person name="Chen J."/>
            <person name="Zhu S."/>
            <person name="Yang J."/>
        </authorList>
    </citation>
    <scope>NUCLEOTIDE SEQUENCE [LARGE SCALE GENOMIC DNA]</scope>
    <source>
        <strain evidence="3 4">LMG 22958</strain>
    </source>
</reference>
<accession>A0A6L9MVI0</accession>
<dbReference type="EMBL" id="JAAAWP010000006">
    <property type="protein sequence ID" value="NDW22178.1"/>
    <property type="molecule type" value="Genomic_DNA"/>
</dbReference>
<dbReference type="Proteomes" id="UP000478837">
    <property type="component" value="Unassembled WGS sequence"/>
</dbReference>
<evidence type="ECO:0000313" key="3">
    <source>
        <dbReference type="EMBL" id="NDW22178.1"/>
    </source>
</evidence>
<protein>
    <submittedName>
        <fullName evidence="3">PEP-CTERM sorting domain-containing protein</fullName>
    </submittedName>
</protein>
<name>A0A6L9MVI0_9ALTE</name>
<gene>
    <name evidence="3" type="ORF">GTW09_11645</name>
</gene>
<keyword evidence="1" id="KW-0812">Transmembrane</keyword>
<organism evidence="3 4">
    <name type="scientific">Alteromonas hispanica</name>
    <dbReference type="NCBI Taxonomy" id="315421"/>
    <lineage>
        <taxon>Bacteria</taxon>
        <taxon>Pseudomonadati</taxon>
        <taxon>Pseudomonadota</taxon>
        <taxon>Gammaproteobacteria</taxon>
        <taxon>Alteromonadales</taxon>
        <taxon>Alteromonadaceae</taxon>
        <taxon>Alteromonas/Salinimonas group</taxon>
        <taxon>Alteromonas</taxon>
    </lineage>
</organism>
<sequence>MIVDGITDINFGTTIDWSGICSDCLSEKGDKSYKDATPVSGNIRLDGFVAGEDFEITSSNFLSFKYNGPSHHVDNLIINNALYSNDDIWIDASDQMLSLPEENFFYAKFEGVKLPEGEHSVFAENLIASGFILGNLSEYSLKLSFDTYVPVDESGDYIKLSSLVNTGEVVNMQLVQFNINFDSTGEWTIQANGVPFDIGNSAKASIASVPAPASLAIFAFGLIGLVSFRKKA</sequence>
<keyword evidence="1" id="KW-1133">Transmembrane helix</keyword>
<evidence type="ECO:0000259" key="2">
    <source>
        <dbReference type="Pfam" id="PF07589"/>
    </source>
</evidence>
<dbReference type="RefSeq" id="WP_163112026.1">
    <property type="nucleotide sequence ID" value="NZ_JAAAWP010000006.1"/>
</dbReference>
<comment type="caution">
    <text evidence="3">The sequence shown here is derived from an EMBL/GenBank/DDBJ whole genome shotgun (WGS) entry which is preliminary data.</text>
</comment>
<dbReference type="InterPro" id="IPR013424">
    <property type="entry name" value="Ice-binding_C"/>
</dbReference>
<dbReference type="Pfam" id="PF07589">
    <property type="entry name" value="PEP-CTERM"/>
    <property type="match status" value="1"/>
</dbReference>
<feature type="domain" description="Ice-binding protein C-terminal" evidence="2">
    <location>
        <begin position="208"/>
        <end position="231"/>
    </location>
</feature>
<proteinExistence type="predicted"/>
<dbReference type="AlphaFoldDB" id="A0A6L9MVI0"/>
<evidence type="ECO:0000256" key="1">
    <source>
        <dbReference type="SAM" id="Phobius"/>
    </source>
</evidence>
<keyword evidence="4" id="KW-1185">Reference proteome</keyword>
<evidence type="ECO:0000313" key="4">
    <source>
        <dbReference type="Proteomes" id="UP000478837"/>
    </source>
</evidence>